<evidence type="ECO:0000256" key="1">
    <source>
        <dbReference type="SAM" id="Phobius"/>
    </source>
</evidence>
<feature type="transmembrane region" description="Helical" evidence="1">
    <location>
        <begin position="26"/>
        <end position="43"/>
    </location>
</feature>
<comment type="caution">
    <text evidence="2">The sequence shown here is derived from an EMBL/GenBank/DDBJ whole genome shotgun (WGS) entry which is preliminary data.</text>
</comment>
<organism evidence="2 3">
    <name type="scientific">Trichomalopsis sarcophagae</name>
    <dbReference type="NCBI Taxonomy" id="543379"/>
    <lineage>
        <taxon>Eukaryota</taxon>
        <taxon>Metazoa</taxon>
        <taxon>Ecdysozoa</taxon>
        <taxon>Arthropoda</taxon>
        <taxon>Hexapoda</taxon>
        <taxon>Insecta</taxon>
        <taxon>Pterygota</taxon>
        <taxon>Neoptera</taxon>
        <taxon>Endopterygota</taxon>
        <taxon>Hymenoptera</taxon>
        <taxon>Apocrita</taxon>
        <taxon>Proctotrupomorpha</taxon>
        <taxon>Chalcidoidea</taxon>
        <taxon>Pteromalidae</taxon>
        <taxon>Pteromalinae</taxon>
        <taxon>Trichomalopsis</taxon>
    </lineage>
</organism>
<name>A0A232EW91_9HYME</name>
<evidence type="ECO:0000313" key="2">
    <source>
        <dbReference type="EMBL" id="OXU22619.1"/>
    </source>
</evidence>
<gene>
    <name evidence="2" type="ORF">TSAR_011789</name>
</gene>
<dbReference type="EMBL" id="NNAY01001897">
    <property type="protein sequence ID" value="OXU22619.1"/>
    <property type="molecule type" value="Genomic_DNA"/>
</dbReference>
<keyword evidence="1" id="KW-1133">Transmembrane helix</keyword>
<keyword evidence="1" id="KW-0472">Membrane</keyword>
<keyword evidence="3" id="KW-1185">Reference proteome</keyword>
<reference evidence="2 3" key="1">
    <citation type="journal article" date="2017" name="Curr. Biol.">
        <title>The Evolution of Venom by Co-option of Single-Copy Genes.</title>
        <authorList>
            <person name="Martinson E.O."/>
            <person name="Mrinalini"/>
            <person name="Kelkar Y.D."/>
            <person name="Chang C.H."/>
            <person name="Werren J.H."/>
        </authorList>
    </citation>
    <scope>NUCLEOTIDE SEQUENCE [LARGE SCALE GENOMIC DNA]</scope>
    <source>
        <strain evidence="2 3">Alberta</strain>
        <tissue evidence="2">Whole body</tissue>
    </source>
</reference>
<proteinExistence type="predicted"/>
<sequence>MLGVFAGIRRYFYFSDPLCAVRSCKFLVLLTAVVLTSYVYLLFDLSCFGCYNSQQTFVAVLVHPAEF</sequence>
<dbReference type="AlphaFoldDB" id="A0A232EW91"/>
<protein>
    <submittedName>
        <fullName evidence="2">Uncharacterized protein</fullName>
    </submittedName>
</protein>
<evidence type="ECO:0000313" key="3">
    <source>
        <dbReference type="Proteomes" id="UP000215335"/>
    </source>
</evidence>
<keyword evidence="1" id="KW-0812">Transmembrane</keyword>
<dbReference type="Proteomes" id="UP000215335">
    <property type="component" value="Unassembled WGS sequence"/>
</dbReference>
<accession>A0A232EW91</accession>